<dbReference type="VEuPathDB" id="FungiDB:AAP_02788"/>
<dbReference type="Gene3D" id="3.20.20.100">
    <property type="entry name" value="NADP-dependent oxidoreductase domain"/>
    <property type="match status" value="1"/>
</dbReference>
<feature type="domain" description="NADP-dependent oxidoreductase" evidence="2">
    <location>
        <begin position="11"/>
        <end position="309"/>
    </location>
</feature>
<evidence type="ECO:0000313" key="3">
    <source>
        <dbReference type="EMBL" id="KZZ92707.1"/>
    </source>
</evidence>
<name>A0A167ZII0_9EURO</name>
<dbReference type="InterPro" id="IPR023210">
    <property type="entry name" value="NADP_OxRdtase_dom"/>
</dbReference>
<dbReference type="EMBL" id="AZGZ01000010">
    <property type="protein sequence ID" value="KZZ92707.1"/>
    <property type="molecule type" value="Genomic_DNA"/>
</dbReference>
<comment type="caution">
    <text evidence="3">The sequence shown here is derived from an EMBL/GenBank/DDBJ whole genome shotgun (WGS) entry which is preliminary data.</text>
</comment>
<evidence type="ECO:0000256" key="1">
    <source>
        <dbReference type="ARBA" id="ARBA00023002"/>
    </source>
</evidence>
<dbReference type="InterPro" id="IPR050791">
    <property type="entry name" value="Aldo-Keto_reductase"/>
</dbReference>
<organism evidence="3 4">
    <name type="scientific">Ascosphaera apis ARSEF 7405</name>
    <dbReference type="NCBI Taxonomy" id="392613"/>
    <lineage>
        <taxon>Eukaryota</taxon>
        <taxon>Fungi</taxon>
        <taxon>Dikarya</taxon>
        <taxon>Ascomycota</taxon>
        <taxon>Pezizomycotina</taxon>
        <taxon>Eurotiomycetes</taxon>
        <taxon>Eurotiomycetidae</taxon>
        <taxon>Onygenales</taxon>
        <taxon>Ascosphaeraceae</taxon>
        <taxon>Ascosphaera</taxon>
    </lineage>
</organism>
<dbReference type="CDD" id="cd19077">
    <property type="entry name" value="AKR_AKR8A1-2"/>
    <property type="match status" value="1"/>
</dbReference>
<dbReference type="GO" id="GO:0005737">
    <property type="term" value="C:cytoplasm"/>
    <property type="evidence" value="ECO:0007669"/>
    <property type="project" value="TreeGrafter"/>
</dbReference>
<keyword evidence="1" id="KW-0560">Oxidoreductase</keyword>
<dbReference type="InterPro" id="IPR036812">
    <property type="entry name" value="NAD(P)_OxRdtase_dom_sf"/>
</dbReference>
<accession>A0A167ZII0</accession>
<protein>
    <submittedName>
        <fullName evidence="3">Pyridoxal reductase</fullName>
    </submittedName>
</protein>
<dbReference type="AlphaFoldDB" id="A0A167ZII0"/>
<dbReference type="Proteomes" id="UP000242877">
    <property type="component" value="Unassembled WGS sequence"/>
</dbReference>
<keyword evidence="4" id="KW-1185">Reference proteome</keyword>
<dbReference type="PANTHER" id="PTHR43625">
    <property type="entry name" value="AFLATOXIN B1 ALDEHYDE REDUCTASE"/>
    <property type="match status" value="1"/>
</dbReference>
<reference evidence="3 4" key="1">
    <citation type="journal article" date="2016" name="Genome Biol. Evol.">
        <title>Divergent and convergent evolution of fungal pathogenicity.</title>
        <authorList>
            <person name="Shang Y."/>
            <person name="Xiao G."/>
            <person name="Zheng P."/>
            <person name="Cen K."/>
            <person name="Zhan S."/>
            <person name="Wang C."/>
        </authorList>
    </citation>
    <scope>NUCLEOTIDE SEQUENCE [LARGE SCALE GENOMIC DNA]</scope>
    <source>
        <strain evidence="3 4">ARSEF 7405</strain>
    </source>
</reference>
<sequence>MPSILGQEVGEIGYGLMHFTWAASPPSPEKYTEPMRTALARGSNYWNGGELYGPPEFNSLHMLRDYFRAHPEDADKVVLNIKGGLIPGTLTPDGSKANIDRSINECLRVLDGTKALDVFEAARVDPNHPIEETIGYLAEHVKAGNIKGIGLSHVDAETIRRAHKVHPIASVEVMLHLGNRTILKNGVTATCKELGIPILAYSPLGSGVLIGKVKSLSDLPEGDVRRFLTDDEKLRATKAFVQRITEVAEKKGLTPAQLSLTWIRTLSSQDDMPTIIPIPGSTNVSRVIENTELLPLLTAEDMAEIEAVLDKFDDGSLARAV</sequence>
<evidence type="ECO:0000313" key="4">
    <source>
        <dbReference type="Proteomes" id="UP000242877"/>
    </source>
</evidence>
<proteinExistence type="predicted"/>
<gene>
    <name evidence="3" type="ORF">AAP_02788</name>
</gene>
<dbReference type="PANTHER" id="PTHR43625:SF78">
    <property type="entry name" value="PYRIDOXAL REDUCTASE-RELATED"/>
    <property type="match status" value="1"/>
</dbReference>
<dbReference type="OrthoDB" id="37537at2759"/>
<evidence type="ECO:0000259" key="2">
    <source>
        <dbReference type="Pfam" id="PF00248"/>
    </source>
</evidence>
<dbReference type="SUPFAM" id="SSF51430">
    <property type="entry name" value="NAD(P)-linked oxidoreductase"/>
    <property type="match status" value="1"/>
</dbReference>
<dbReference type="GO" id="GO:0016491">
    <property type="term" value="F:oxidoreductase activity"/>
    <property type="evidence" value="ECO:0007669"/>
    <property type="project" value="UniProtKB-KW"/>
</dbReference>
<dbReference type="Pfam" id="PF00248">
    <property type="entry name" value="Aldo_ket_red"/>
    <property type="match status" value="1"/>
</dbReference>